<proteinExistence type="predicted"/>
<feature type="transmembrane region" description="Helical" evidence="1">
    <location>
        <begin position="91"/>
        <end position="108"/>
    </location>
</feature>
<comment type="caution">
    <text evidence="2">The sequence shown here is derived from an EMBL/GenBank/DDBJ whole genome shotgun (WGS) entry which is preliminary data.</text>
</comment>
<dbReference type="Proteomes" id="UP000809789">
    <property type="component" value="Unassembled WGS sequence"/>
</dbReference>
<feature type="transmembrane region" description="Helical" evidence="1">
    <location>
        <begin position="167"/>
        <end position="188"/>
    </location>
</feature>
<dbReference type="AlphaFoldDB" id="A0A8K0PH69"/>
<keyword evidence="3" id="KW-1185">Reference proteome</keyword>
<dbReference type="EMBL" id="JAESVG020000001">
    <property type="protein sequence ID" value="KAG8632145.1"/>
    <property type="molecule type" value="Genomic_DNA"/>
</dbReference>
<reference evidence="2" key="1">
    <citation type="submission" date="2021-07" db="EMBL/GenBank/DDBJ databases">
        <title>Elsinoe batatas strain:CRI-CJ2 Genome sequencing and assembly.</title>
        <authorList>
            <person name="Huang L."/>
        </authorList>
    </citation>
    <scope>NUCLEOTIDE SEQUENCE</scope>
    <source>
        <strain evidence="2">CRI-CJ2</strain>
    </source>
</reference>
<dbReference type="OrthoDB" id="268400at2759"/>
<evidence type="ECO:0000313" key="3">
    <source>
        <dbReference type="Proteomes" id="UP000809789"/>
    </source>
</evidence>
<keyword evidence="1" id="KW-1133">Transmembrane helix</keyword>
<keyword evidence="1" id="KW-0472">Membrane</keyword>
<accession>A0A8K0PH69</accession>
<evidence type="ECO:0000256" key="1">
    <source>
        <dbReference type="SAM" id="Phobius"/>
    </source>
</evidence>
<protein>
    <submittedName>
        <fullName evidence="2">Uncharacterized protein</fullName>
    </submittedName>
</protein>
<feature type="transmembrane region" description="Helical" evidence="1">
    <location>
        <begin position="48"/>
        <end position="71"/>
    </location>
</feature>
<gene>
    <name evidence="2" type="ORF">KVT40_001285</name>
</gene>
<organism evidence="2 3">
    <name type="scientific">Elsinoe batatas</name>
    <dbReference type="NCBI Taxonomy" id="2601811"/>
    <lineage>
        <taxon>Eukaryota</taxon>
        <taxon>Fungi</taxon>
        <taxon>Dikarya</taxon>
        <taxon>Ascomycota</taxon>
        <taxon>Pezizomycotina</taxon>
        <taxon>Dothideomycetes</taxon>
        <taxon>Dothideomycetidae</taxon>
        <taxon>Myriangiales</taxon>
        <taxon>Elsinoaceae</taxon>
        <taxon>Elsinoe</taxon>
    </lineage>
</organism>
<evidence type="ECO:0000313" key="2">
    <source>
        <dbReference type="EMBL" id="KAG8632145.1"/>
    </source>
</evidence>
<feature type="transmembrane region" description="Helical" evidence="1">
    <location>
        <begin position="115"/>
        <end position="141"/>
    </location>
</feature>
<name>A0A8K0PH69_9PEZI</name>
<keyword evidence="1" id="KW-0812">Transmembrane</keyword>
<sequence length="206" mass="22682">MNHYKGNFLYDTTEVAILSSLKIFSSGICNRHEAGNDAWRVLTHTFELLLFPNVMWAMCLNGLTLGMDVAIGTTYGNILHAAPYNWPNSSISYVVGVFTAVLYGQGAADPGKYHWFLYARVLAAYYFCFLGANIVAITYLLDSYPVRAGPLLVIIAPFIENAGYDGAFGAFGGLTALFGLLGLPVFWYGKSIRRVTGRYVKDTTTK</sequence>